<dbReference type="PANTHER" id="PTHR15607:SF12">
    <property type="entry name" value="SYNAPTONEMAL COMPLEX PROTEIN 2"/>
    <property type="match status" value="1"/>
</dbReference>
<comment type="similarity">
    <text evidence="3">Belongs to the SYCP2 family.</text>
</comment>
<evidence type="ECO:0000256" key="6">
    <source>
        <dbReference type="SAM" id="MobiDB-lite"/>
    </source>
</evidence>
<feature type="compositionally biased region" description="Basic residues" evidence="6">
    <location>
        <begin position="898"/>
        <end position="915"/>
    </location>
</feature>
<feature type="compositionally biased region" description="Polar residues" evidence="6">
    <location>
        <begin position="447"/>
        <end position="460"/>
    </location>
</feature>
<evidence type="ECO:0000259" key="7">
    <source>
        <dbReference type="Pfam" id="PF18581"/>
    </source>
</evidence>
<feature type="region of interest" description="Disordered" evidence="6">
    <location>
        <begin position="813"/>
        <end position="1073"/>
    </location>
</feature>
<gene>
    <name evidence="10 11" type="primary">SYCP2</name>
</gene>
<keyword evidence="5" id="KW-0539">Nucleus</keyword>
<dbReference type="Pfam" id="PF18581">
    <property type="entry name" value="SYCP2_ARLD"/>
    <property type="match status" value="1"/>
</dbReference>
<evidence type="ECO:0000256" key="3">
    <source>
        <dbReference type="ARBA" id="ARBA00007960"/>
    </source>
</evidence>
<dbReference type="GO" id="GO:0007140">
    <property type="term" value="P:male meiotic nuclear division"/>
    <property type="evidence" value="ECO:0007669"/>
    <property type="project" value="TreeGrafter"/>
</dbReference>
<dbReference type="InterPro" id="IPR041322">
    <property type="entry name" value="SYCP2_ARLD"/>
</dbReference>
<dbReference type="Proteomes" id="UP000504624">
    <property type="component" value="Unplaced"/>
</dbReference>
<feature type="compositionally biased region" description="Basic and acidic residues" evidence="6">
    <location>
        <begin position="671"/>
        <end position="686"/>
    </location>
</feature>
<feature type="compositionally biased region" description="Low complexity" evidence="6">
    <location>
        <begin position="1233"/>
        <end position="1244"/>
    </location>
</feature>
<feature type="compositionally biased region" description="Polar residues" evidence="6">
    <location>
        <begin position="490"/>
        <end position="502"/>
    </location>
</feature>
<feature type="compositionally biased region" description="Basic and acidic residues" evidence="6">
    <location>
        <begin position="1268"/>
        <end position="1287"/>
    </location>
</feature>
<dbReference type="Pfam" id="PF18584">
    <property type="entry name" value="SYCP2_SLD"/>
    <property type="match status" value="1"/>
</dbReference>
<feature type="compositionally biased region" description="Basic and acidic residues" evidence="6">
    <location>
        <begin position="989"/>
        <end position="1014"/>
    </location>
</feature>
<dbReference type="GO" id="GO:0000800">
    <property type="term" value="C:lateral element"/>
    <property type="evidence" value="ECO:0007669"/>
    <property type="project" value="TreeGrafter"/>
</dbReference>
<evidence type="ECO:0000259" key="8">
    <source>
        <dbReference type="Pfam" id="PF18584"/>
    </source>
</evidence>
<feature type="compositionally biased region" description="Basic and acidic residues" evidence="6">
    <location>
        <begin position="1054"/>
        <end position="1063"/>
    </location>
</feature>
<dbReference type="InterPro" id="IPR024835">
    <property type="entry name" value="SYCP2-like"/>
</dbReference>
<evidence type="ECO:0000256" key="5">
    <source>
        <dbReference type="ARBA" id="ARBA00023242"/>
    </source>
</evidence>
<evidence type="ECO:0000256" key="1">
    <source>
        <dbReference type="ARBA" id="ARBA00004123"/>
    </source>
</evidence>
<dbReference type="RefSeq" id="XP_017670793.1">
    <property type="nucleotide sequence ID" value="XM_017815304.1"/>
</dbReference>
<evidence type="ECO:0000313" key="9">
    <source>
        <dbReference type="Proteomes" id="UP000504624"/>
    </source>
</evidence>
<dbReference type="OrthoDB" id="10256849at2759"/>
<evidence type="ECO:0000256" key="2">
    <source>
        <dbReference type="ARBA" id="ARBA00004286"/>
    </source>
</evidence>
<dbReference type="GeneID" id="108497580"/>
<keyword evidence="4" id="KW-0158">Chromosome</keyword>
<reference evidence="10 11" key="1">
    <citation type="submission" date="2025-04" db="UniProtKB">
        <authorList>
            <consortium name="RefSeq"/>
        </authorList>
    </citation>
    <scope>IDENTIFICATION</scope>
</reference>
<feature type="compositionally biased region" description="Basic and acidic residues" evidence="6">
    <location>
        <begin position="823"/>
        <end position="844"/>
    </location>
</feature>
<feature type="domain" description="Synaptonemal complex protein 2 armadillo-repeat-like" evidence="7">
    <location>
        <begin position="8"/>
        <end position="186"/>
    </location>
</feature>
<keyword evidence="9" id="KW-1185">Reference proteome</keyword>
<feature type="compositionally biased region" description="Low complexity" evidence="6">
    <location>
        <begin position="933"/>
        <end position="947"/>
    </location>
</feature>
<feature type="region of interest" description="Disordered" evidence="6">
    <location>
        <begin position="1220"/>
        <end position="1295"/>
    </location>
</feature>
<dbReference type="InterPro" id="IPR040560">
    <property type="entry name" value="SYCP2_SLD"/>
</dbReference>
<comment type="subcellular location">
    <subcellularLocation>
        <location evidence="2">Chromosome</location>
    </subcellularLocation>
    <subcellularLocation>
        <location evidence="1">Nucleus</location>
    </subcellularLocation>
</comment>
<accession>A0A6J0H8S2</accession>
<dbReference type="RefSeq" id="XP_017670792.1">
    <property type="nucleotide sequence ID" value="XM_017815303.1"/>
</dbReference>
<dbReference type="GO" id="GO:0007143">
    <property type="term" value="P:female meiotic nuclear division"/>
    <property type="evidence" value="ECO:0007669"/>
    <property type="project" value="TreeGrafter"/>
</dbReference>
<feature type="region of interest" description="Disordered" evidence="6">
    <location>
        <begin position="1146"/>
        <end position="1195"/>
    </location>
</feature>
<feature type="compositionally biased region" description="Basic and acidic residues" evidence="6">
    <location>
        <begin position="431"/>
        <end position="441"/>
    </location>
</feature>
<dbReference type="PANTHER" id="PTHR15607">
    <property type="entry name" value="SYNAPTONEMAL COMPLEX PROTEIN-RELATED"/>
    <property type="match status" value="1"/>
</dbReference>
<feature type="domain" description="Synaptonemal complex protein 2 Spt16M-like" evidence="8">
    <location>
        <begin position="278"/>
        <end position="389"/>
    </location>
</feature>
<name>A0A6J0H8S2_9PASS</name>
<proteinExistence type="inferred from homology"/>
<sequence>MTARSEMQLEKLIDEATRKKDSQLLEKFLATEDSANVSYKSSKQFVNKLDKLLCRELDKQEVKSVSTLLNVIQKCGEKISIAGEDGLPAMMKYGLVGRMVNWFEKLKGILILRGNERNEMLTSLAEDFFNVLLAVCESRPEGKMQILENFVLRTCSLITDVRISIYVQQEVVRKLNLMLDNIPREAKKKLFTTKEMLLVMSEMGRRILDAGDYDMQVAITEALCRMISEKQRAELASQWFSMEFVSNAFKGIKDSEFETDCRKFLNQVNGMLGDKRRVFTYPCLSAALDKYELQFPLDENLEEFWIDFNVGSKSISFYVAADDAGQQWETVIIPEEEVNMYSLEEKDSKKLLTIDLKSPMNVGNLEGEKFSLYFNSILEIKDVTRKIYGFSKCKDGSKKQSASVAKTAVHVLFDESGSQVMVPESQLSPGLKEKSEQEEKLGKKKTQQLPESLRTQNKNNSQEKCRGDSSKITPSRTRKMSEASVIVPGTTRTSTRSPLTFVSTSTPFKGRFKLPLEMTSSTKRSDSSATNETRTKISYQDSTGRWQRLTLDDEFFETEQIRRLNTRNEAKAHEKQKCAEEVLKFIQETTEEQTLGEVFDIVPDSQPVGKSNKPLLPGLMESSFDKSETWKKRTSPLPEKSGTTGDKQKPNPAVARPSHAARVADTSLHSELPREEPEVLLRKEPANPKPSKPKPKSKEISDAAKSLISKISDRYKDKSDEKSKARDSLGLNRPYLNKSWNSKEEVQDRILKTTSFLNITAGHIMDDVYNFKLSGFDEPTIKLGVQELHVTELSVHTETTKKGNAVICKSSTEVKGTKQARNNQDKKHLFSDSDTENRGDDSKTEISWLQESKRKPKPQIVGYSRNKKLGKPINTDKNCVVTPDESPEPAFHMEKPKGKNAKKKKADVNKCKKQNSRTAEMTEQTSRKKLPRRAAAAKNYKEPSSSESESEGEIPPCTSKEEKSKMQKPMNGAIKDYKQQKAPQVLSVEPKRGENCVQKPPEKSKNPAEQKEMEVPSAESPASLETMRCAEGLSEGNVTPEHTSSERSLGLRESSPENREMLNSEKGITPNNFCPQNKNIHSICVNQSPEATATKSTFGKKSFSPVLTEASLLSLTTYKTVSGKNSKGAGLETCNSNEGSSFQRCFSDTIPVKGKPKDTTKTVTKSREELSSTTYKPESGKHAKGAVSETRNNNEDPSFQFCFSDTLSVKGKLQDTTKAVTKSKEGCEPPSPLSASSGSKAQSSTEDPYDPVNESGPTVQTFLKRRYHSDTESSSDEARTSKEEEKTGRRRISLKPKKLFKTNDAATYRVSESISTRSLNELSALDGQFWEPGCSTLSICQKLQKEFTKKIESRSRKMDHFNKQTLKAAHQHLTTMSYQLHECRIRQLDKFHFTLIEELENFEKDSQSLKNMEKEFSTFWKKQTSTLSTYMKNEQQRIQVLKSSFEKNIYHSVDYEERIFTSEMHLMKEDIKGIQEKLLKEMKRSCAMFAEDCRPCFDQRLNSEGIVFRFLPELQGAEQRLGWLCWKDVLEGQQRAGEGAKLSLHSSNVVELHQ</sequence>
<organism evidence="9 10">
    <name type="scientific">Lepidothrix coronata</name>
    <name type="common">blue-crowned manakin</name>
    <dbReference type="NCBI Taxonomy" id="321398"/>
    <lineage>
        <taxon>Eukaryota</taxon>
        <taxon>Metazoa</taxon>
        <taxon>Chordata</taxon>
        <taxon>Craniata</taxon>
        <taxon>Vertebrata</taxon>
        <taxon>Euteleostomi</taxon>
        <taxon>Archelosauria</taxon>
        <taxon>Archosauria</taxon>
        <taxon>Dinosauria</taxon>
        <taxon>Saurischia</taxon>
        <taxon>Theropoda</taxon>
        <taxon>Coelurosauria</taxon>
        <taxon>Aves</taxon>
        <taxon>Neognathae</taxon>
        <taxon>Neoaves</taxon>
        <taxon>Telluraves</taxon>
        <taxon>Australaves</taxon>
        <taxon>Passeriformes</taxon>
        <taxon>Pipridae</taxon>
        <taxon>Lepidothrix</taxon>
    </lineage>
</organism>
<feature type="compositionally biased region" description="Basic and acidic residues" evidence="6">
    <location>
        <begin position="1155"/>
        <end position="1170"/>
    </location>
</feature>
<evidence type="ECO:0000256" key="4">
    <source>
        <dbReference type="ARBA" id="ARBA00022454"/>
    </source>
</evidence>
<feature type="region of interest" description="Disordered" evidence="6">
    <location>
        <begin position="422"/>
        <end position="502"/>
    </location>
</feature>
<feature type="region of interest" description="Disordered" evidence="6">
    <location>
        <begin position="600"/>
        <end position="702"/>
    </location>
</feature>
<dbReference type="CTD" id="10388"/>
<protein>
    <submittedName>
        <fullName evidence="10 11">Synaptonemal complex protein 2 isoform X1</fullName>
    </submittedName>
</protein>
<dbReference type="GO" id="GO:0000779">
    <property type="term" value="C:condensed chromosome, centromeric region"/>
    <property type="evidence" value="ECO:0007669"/>
    <property type="project" value="TreeGrafter"/>
</dbReference>
<feature type="compositionally biased region" description="Polar residues" evidence="6">
    <location>
        <begin position="813"/>
        <end position="822"/>
    </location>
</feature>
<evidence type="ECO:0000313" key="10">
    <source>
        <dbReference type="RefSeq" id="XP_017670792.1"/>
    </source>
</evidence>
<evidence type="ECO:0000313" key="11">
    <source>
        <dbReference type="RefSeq" id="XP_017670793.1"/>
    </source>
</evidence>